<dbReference type="PROSITE" id="PS50005">
    <property type="entry name" value="TPR"/>
    <property type="match status" value="1"/>
</dbReference>
<evidence type="ECO:0000256" key="1">
    <source>
        <dbReference type="PROSITE-ProRule" id="PRU00339"/>
    </source>
</evidence>
<gene>
    <name evidence="3" type="ORF">OMED0929_LOCUS629</name>
</gene>
<dbReference type="Pfam" id="PF01425">
    <property type="entry name" value="Amidase"/>
    <property type="match status" value="1"/>
</dbReference>
<proteinExistence type="predicted"/>
<organism evidence="3">
    <name type="scientific">Ostreococcus mediterraneus</name>
    <dbReference type="NCBI Taxonomy" id="1486918"/>
    <lineage>
        <taxon>Eukaryota</taxon>
        <taxon>Viridiplantae</taxon>
        <taxon>Chlorophyta</taxon>
        <taxon>Mamiellophyceae</taxon>
        <taxon>Mamiellales</taxon>
        <taxon>Bathycoccaceae</taxon>
        <taxon>Ostreococcus</taxon>
    </lineage>
</organism>
<dbReference type="SUPFAM" id="SSF75304">
    <property type="entry name" value="Amidase signature (AS) enzymes"/>
    <property type="match status" value="1"/>
</dbReference>
<dbReference type="SMART" id="SM00028">
    <property type="entry name" value="TPR"/>
    <property type="match status" value="3"/>
</dbReference>
<name>A0A7S0KC78_9CHLO</name>
<dbReference type="Gene3D" id="1.25.40.10">
    <property type="entry name" value="Tetratricopeptide repeat domain"/>
    <property type="match status" value="1"/>
</dbReference>
<dbReference type="AlphaFoldDB" id="A0A7S0KC78"/>
<evidence type="ECO:0000259" key="2">
    <source>
        <dbReference type="Pfam" id="PF01425"/>
    </source>
</evidence>
<sequence length="611" mass="65261">MKGGAVKLIAVSVISALGAIVVAVKGRGRGGKRDDDEVAGKKDVDDRKSAFVANDGEVMPIAGAEQGPLRGLKYVVKDIFDVKSRVTGFGSPAWAKTHRAAKRTADVVDALTRAGASAVGITHMDELAYAINGENVHYGTPENPRTPALVPGGSSSGSAVACAGTLRGCDFALGSDTGGSVRVPASYCGVYGIRTSHDYVSKKGMLALAPSFDTVGWFARSIDVLQRVGDVLLPEPDSNAPTTPSRYFLVEDALTEKRTSPHAQCAAVAALSAINDCAPGKLQRMNLTDHLVVSCPTFRSLVGGRKDAGLECMREMVRVLMGAEIWANLGAWYEKEQPEVSSAIKARMEAASKFTEDEVARFKQIRGEIREEVDSILDGGVIFVLPTTPGIAPKCGQSDSATESWRQKCFELLCIATLCGLPQVSIPLDAHESAGAQGISLIGGFQMDKMVMTAARELVSNMKEAYPDILEAELLRLNPPAVPGEVEKTKGNDAFKKADYLGAVEHYSIAIAKNPKSAVYIANRAMAHLKIGNYELAEADCSKAIQLDGTYVKAFLRRGAARAVAGNYLESLMDYEDALRLEPNNADAKREVYRMKRIIGMADPGIDESLA</sequence>
<dbReference type="PANTHER" id="PTHR46310:SF7">
    <property type="entry name" value="AMIDASE 1"/>
    <property type="match status" value="1"/>
</dbReference>
<dbReference type="InterPro" id="IPR011990">
    <property type="entry name" value="TPR-like_helical_dom_sf"/>
</dbReference>
<accession>A0A7S0KC78</accession>
<dbReference type="InterPro" id="IPR019734">
    <property type="entry name" value="TPR_rpt"/>
</dbReference>
<dbReference type="Gene3D" id="3.90.1300.10">
    <property type="entry name" value="Amidase signature (AS) domain"/>
    <property type="match status" value="1"/>
</dbReference>
<dbReference type="SUPFAM" id="SSF48452">
    <property type="entry name" value="TPR-like"/>
    <property type="match status" value="1"/>
</dbReference>
<feature type="repeat" description="TPR" evidence="1">
    <location>
        <begin position="552"/>
        <end position="585"/>
    </location>
</feature>
<dbReference type="InterPro" id="IPR036928">
    <property type="entry name" value="AS_sf"/>
</dbReference>
<evidence type="ECO:0000313" key="3">
    <source>
        <dbReference type="EMBL" id="CAD8576341.1"/>
    </source>
</evidence>
<protein>
    <recommendedName>
        <fullName evidence="2">Amidase domain-containing protein</fullName>
    </recommendedName>
</protein>
<dbReference type="EMBL" id="HBEW01000751">
    <property type="protein sequence ID" value="CAD8576341.1"/>
    <property type="molecule type" value="Transcribed_RNA"/>
</dbReference>
<dbReference type="PANTHER" id="PTHR46310">
    <property type="entry name" value="AMIDASE 1"/>
    <property type="match status" value="1"/>
</dbReference>
<reference evidence="3" key="1">
    <citation type="submission" date="2021-01" db="EMBL/GenBank/DDBJ databases">
        <authorList>
            <person name="Corre E."/>
            <person name="Pelletier E."/>
            <person name="Niang G."/>
            <person name="Scheremetjew M."/>
            <person name="Finn R."/>
            <person name="Kale V."/>
            <person name="Holt S."/>
            <person name="Cochrane G."/>
            <person name="Meng A."/>
            <person name="Brown T."/>
            <person name="Cohen L."/>
        </authorList>
    </citation>
    <scope>NUCLEOTIDE SEQUENCE</scope>
    <source>
        <strain evidence="3">Clade-D-RCC2572</strain>
    </source>
</reference>
<dbReference type="InterPro" id="IPR023631">
    <property type="entry name" value="Amidase_dom"/>
</dbReference>
<keyword evidence="1" id="KW-0802">TPR repeat</keyword>
<feature type="domain" description="Amidase" evidence="2">
    <location>
        <begin position="63"/>
        <end position="237"/>
    </location>
</feature>